<keyword evidence="1" id="KW-0175">Coiled coil</keyword>
<reference evidence="2 3" key="1">
    <citation type="submission" date="2020-05" db="EMBL/GenBank/DDBJ databases">
        <title>Sulfurimonas marisnigri, sp. nov., and Sulfurimonas baltica, sp. nov., manganese oxide reducing chemolithoautotrophs of the class Epsilonproteobacteria isolated from the pelagic redoxclines of the Black and Baltic Seas and emended description of the genus Sulfurimonas.</title>
        <authorList>
            <person name="Henkel J.V."/>
            <person name="Laudan C."/>
            <person name="Werner J."/>
            <person name="Neu T."/>
            <person name="Plewe S."/>
            <person name="Sproer C."/>
            <person name="Bunk B."/>
            <person name="Schulz-Vogt H.N."/>
        </authorList>
    </citation>
    <scope>NUCLEOTIDE SEQUENCE [LARGE SCALE GENOMIC DNA]</scope>
    <source>
        <strain evidence="2 3">GD2</strain>
    </source>
</reference>
<proteinExistence type="predicted"/>
<protein>
    <submittedName>
        <fullName evidence="2">DNA-binding protein</fullName>
    </submittedName>
</protein>
<organism evidence="2 3">
    <name type="scientific">Candidatus Sulfurimonas baltica</name>
    <dbReference type="NCBI Taxonomy" id="2740404"/>
    <lineage>
        <taxon>Bacteria</taxon>
        <taxon>Pseudomonadati</taxon>
        <taxon>Campylobacterota</taxon>
        <taxon>Epsilonproteobacteria</taxon>
        <taxon>Campylobacterales</taxon>
        <taxon>Sulfurimonadaceae</taxon>
        <taxon>Sulfurimonas</taxon>
    </lineage>
</organism>
<keyword evidence="2" id="KW-0238">DNA-binding</keyword>
<evidence type="ECO:0000256" key="1">
    <source>
        <dbReference type="SAM" id="Coils"/>
    </source>
</evidence>
<dbReference type="KEGG" id="sbal:HUE88_00215"/>
<evidence type="ECO:0000313" key="2">
    <source>
        <dbReference type="EMBL" id="QOY52160.1"/>
    </source>
</evidence>
<keyword evidence="3" id="KW-1185">Reference proteome</keyword>
<dbReference type="AlphaFoldDB" id="A0A7S7LVJ0"/>
<dbReference type="Proteomes" id="UP000593994">
    <property type="component" value="Chromosome"/>
</dbReference>
<gene>
    <name evidence="2" type="ORF">HUE88_00215</name>
</gene>
<evidence type="ECO:0000313" key="3">
    <source>
        <dbReference type="Proteomes" id="UP000593994"/>
    </source>
</evidence>
<dbReference type="RefSeq" id="WP_194369939.1">
    <property type="nucleotide sequence ID" value="NZ_CP054492.1"/>
</dbReference>
<sequence length="211" mass="24169">MSKLTIADAAEILGVSKEAIHNRIRRGSLQSEVENGVKLVVLDGDANAKTPQKRAINIKASPVVDDRYYKLLEEQNAKLQQKIETLEGETKSLRDQKEQMLIAERKKIEQIYKDKDEQLKNILNAISSKFMLSAPDEVIEEMVDAEIDEPEQVSRLISLGKYLKSKDFSKKKTSKIKEKFKKQAEIDSRIITIGKKYYVDLDKYDYSDLSL</sequence>
<feature type="coiled-coil region" evidence="1">
    <location>
        <begin position="69"/>
        <end position="103"/>
    </location>
</feature>
<dbReference type="EMBL" id="CP054492">
    <property type="protein sequence ID" value="QOY52160.1"/>
    <property type="molecule type" value="Genomic_DNA"/>
</dbReference>
<accession>A0A7S7LVJ0</accession>
<name>A0A7S7LVJ0_9BACT</name>
<dbReference type="GO" id="GO:0003677">
    <property type="term" value="F:DNA binding"/>
    <property type="evidence" value="ECO:0007669"/>
    <property type="project" value="UniProtKB-KW"/>
</dbReference>